<accession>A0ABM8HS83</accession>
<sequence length="428" mass="47825">MNEYFKDNLDNGLRVVSIEMPHLHSAEMACFVNVGGRNEPADLAGISHFLEHIVFRGTREYPSSFQLERAFEAIGGSVNASTDAENTCFHSRLHPGHLGEGAQLFASMLMRPLFSNVDLERKIILEEALEDFNERGEEISPDNLTARLLWPEHPLSQPTIGTRETIARIGSEQLRAHQQRYYTPGNTVIAVAGRIHREAVLQAVQNAFDSWQGGAPPAPRLVSEQPPATPAISWVKDSDSQVNLQLAFRVPGRGDRRCVPLRVLRWVLSWGGTSRLMLRLRENLGLTYNVEANLSLFADCGCFTVDMAVAPENLVRAVEETLVVLEELRQDPVGAEDLAGVIKAYLYDLDFSRDHTDAMTTRYGWGEMAGYLRTIEQDRREVLAVTPQLLLETARELFVPQALKAAIVGPWNTRQRQAVEKALQGFGQ</sequence>
<keyword evidence="5" id="KW-1185">Reference proteome</keyword>
<dbReference type="InterPro" id="IPR011249">
    <property type="entry name" value="Metalloenz_LuxS/M16"/>
</dbReference>
<evidence type="ECO:0000256" key="1">
    <source>
        <dbReference type="ARBA" id="ARBA00007261"/>
    </source>
</evidence>
<dbReference type="InterPro" id="IPR050361">
    <property type="entry name" value="MPP/UQCRC_Complex"/>
</dbReference>
<feature type="domain" description="Peptidase M16 C-terminal" evidence="3">
    <location>
        <begin position="171"/>
        <end position="344"/>
    </location>
</feature>
<dbReference type="EMBL" id="AP024355">
    <property type="protein sequence ID" value="BCR03492.1"/>
    <property type="molecule type" value="Genomic_DNA"/>
</dbReference>
<name>A0ABM8HS83_9BACT</name>
<comment type="similarity">
    <text evidence="1">Belongs to the peptidase M16 family.</text>
</comment>
<reference evidence="4 5" key="2">
    <citation type="journal article" date="2021" name="Int. J. Syst. Evol. Microbiol.">
        <title>Isolation and Polyphasic Characterization of Desulfuromonas versatilis sp. Nov., an Electrogenic Bacteria Capable of Versatile Metabolism Isolated from a Graphene Oxide-Reducing Enrichment Culture.</title>
        <authorList>
            <person name="Xie L."/>
            <person name="Yoshida N."/>
            <person name="Ishii S."/>
            <person name="Meng L."/>
        </authorList>
    </citation>
    <scope>NUCLEOTIDE SEQUENCE [LARGE SCALE GENOMIC DNA]</scope>
    <source>
        <strain evidence="4 5">NIT-T3</strain>
    </source>
</reference>
<evidence type="ECO:0000259" key="2">
    <source>
        <dbReference type="Pfam" id="PF00675"/>
    </source>
</evidence>
<evidence type="ECO:0000259" key="3">
    <source>
        <dbReference type="Pfam" id="PF05193"/>
    </source>
</evidence>
<dbReference type="InterPro" id="IPR007863">
    <property type="entry name" value="Peptidase_M16_C"/>
</dbReference>
<dbReference type="Pfam" id="PF00675">
    <property type="entry name" value="Peptidase_M16"/>
    <property type="match status" value="1"/>
</dbReference>
<proteinExistence type="inferred from homology"/>
<reference evidence="4 5" key="1">
    <citation type="journal article" date="2016" name="C (Basel)">
        <title>Selective Growth of and Electricity Production by Marine Exoelectrogenic Bacteria in Self-Aggregated Hydrogel of Microbially Reduced Graphene Oxide.</title>
        <authorList>
            <person name="Yoshida N."/>
            <person name="Goto Y."/>
            <person name="Miyata Y."/>
        </authorList>
    </citation>
    <scope>NUCLEOTIDE SEQUENCE [LARGE SCALE GENOMIC DNA]</scope>
    <source>
        <strain evidence="4 5">NIT-T3</strain>
    </source>
</reference>
<gene>
    <name evidence="4" type="ORF">DESUT3_05610</name>
</gene>
<dbReference type="Proteomes" id="UP001319827">
    <property type="component" value="Chromosome"/>
</dbReference>
<dbReference type="RefSeq" id="WP_221250963.1">
    <property type="nucleotide sequence ID" value="NZ_AP024355.1"/>
</dbReference>
<dbReference type="Gene3D" id="3.30.830.10">
    <property type="entry name" value="Metalloenzyme, LuxS/M16 peptidase-like"/>
    <property type="match status" value="2"/>
</dbReference>
<dbReference type="InterPro" id="IPR011765">
    <property type="entry name" value="Pept_M16_N"/>
</dbReference>
<dbReference type="PANTHER" id="PTHR11851:SF49">
    <property type="entry name" value="MITOCHONDRIAL-PROCESSING PEPTIDASE SUBUNIT ALPHA"/>
    <property type="match status" value="1"/>
</dbReference>
<dbReference type="SUPFAM" id="SSF63411">
    <property type="entry name" value="LuxS/MPP-like metallohydrolase"/>
    <property type="match status" value="2"/>
</dbReference>
<feature type="domain" description="Peptidase M16 N-terminal" evidence="2">
    <location>
        <begin position="14"/>
        <end position="162"/>
    </location>
</feature>
<dbReference type="PANTHER" id="PTHR11851">
    <property type="entry name" value="METALLOPROTEASE"/>
    <property type="match status" value="1"/>
</dbReference>
<evidence type="ECO:0000313" key="4">
    <source>
        <dbReference type="EMBL" id="BCR03492.1"/>
    </source>
</evidence>
<evidence type="ECO:0000313" key="5">
    <source>
        <dbReference type="Proteomes" id="UP001319827"/>
    </source>
</evidence>
<dbReference type="Pfam" id="PF05193">
    <property type="entry name" value="Peptidase_M16_C"/>
    <property type="match status" value="1"/>
</dbReference>
<protein>
    <submittedName>
        <fullName evidence="4">Peptidase M16</fullName>
    </submittedName>
</protein>
<organism evidence="4 5">
    <name type="scientific">Desulfuromonas versatilis</name>
    <dbReference type="NCBI Taxonomy" id="2802975"/>
    <lineage>
        <taxon>Bacteria</taxon>
        <taxon>Pseudomonadati</taxon>
        <taxon>Thermodesulfobacteriota</taxon>
        <taxon>Desulfuromonadia</taxon>
        <taxon>Desulfuromonadales</taxon>
        <taxon>Desulfuromonadaceae</taxon>
        <taxon>Desulfuromonas</taxon>
    </lineage>
</organism>